<reference evidence="2" key="1">
    <citation type="journal article" date="2006" name="J. Bacteriol.">
        <title>The genome of the obligately intracellular bacterium Ehrlichia canis reveals themes of complex membrane structure and immune evasion strategies.</title>
        <authorList>
            <person name="Mavromatis K."/>
            <person name="Doyle C.K."/>
            <person name="Lykidis A."/>
            <person name="Ivanova N."/>
            <person name="Francino M.P."/>
            <person name="Chain P."/>
            <person name="Shin M."/>
            <person name="Malfatti S."/>
            <person name="Larimer F."/>
            <person name="Copeland A."/>
            <person name="Detter J.C."/>
            <person name="Land M."/>
            <person name="Richardson P.M."/>
            <person name="Yu X.J."/>
            <person name="Walker D.H."/>
            <person name="McBride J.W."/>
            <person name="Kyrpides N.C."/>
        </authorList>
    </citation>
    <scope>NUCLEOTIDE SEQUENCE [LARGE SCALE GENOMIC DNA]</scope>
    <source>
        <strain evidence="2">Jake</strain>
    </source>
</reference>
<dbReference type="Proteomes" id="UP000000435">
    <property type="component" value="Chromosome"/>
</dbReference>
<protein>
    <submittedName>
        <fullName evidence="1">Uncharacterized protein</fullName>
    </submittedName>
</protein>
<proteinExistence type="predicted"/>
<evidence type="ECO:0000313" key="2">
    <source>
        <dbReference type="Proteomes" id="UP000000435"/>
    </source>
</evidence>
<dbReference type="EMBL" id="CP000107">
    <property type="protein sequence ID" value="AAZ68868.1"/>
    <property type="molecule type" value="Genomic_DNA"/>
</dbReference>
<organism evidence="1 2">
    <name type="scientific">Ehrlichia canis (strain Jake)</name>
    <dbReference type="NCBI Taxonomy" id="269484"/>
    <lineage>
        <taxon>Bacteria</taxon>
        <taxon>Pseudomonadati</taxon>
        <taxon>Pseudomonadota</taxon>
        <taxon>Alphaproteobacteria</taxon>
        <taxon>Rickettsiales</taxon>
        <taxon>Anaplasmataceae</taxon>
        <taxon>Ehrlichia</taxon>
    </lineage>
</organism>
<name>A0ACA6AWY9_EHRCJ</name>
<evidence type="ECO:0000313" key="1">
    <source>
        <dbReference type="EMBL" id="AAZ68868.1"/>
    </source>
</evidence>
<accession>A0ACA6AWY9</accession>
<sequence length="345" mass="39786">MYDKTVLKIFTDVGINDDKDTIVLLIDAIIFNAFIVNGVLNDNGLNMLIEELGKRYNTDNSNVFFPVSAIFKLKYDTEGMPYVHITNIVVLWSCMLTILPKKLLTEQNFVNFVKLTLSRSLDSEYLDPCNQLFSEFVTYYYKVGKNGNLPEKVVNHLNAIKQGKICAQLSALSEFPKFTSMLKEYVDLLQYLIRETFVDGEASNPAYWLKPLKTPYDFISDFTYQPKVYRIFADNGIAVKEGDVIALFHAAMLGATIDHVDFLRRNTPQTIASLIHDMYRFRYYKSFGFYYYESMLSLVKQMKAGGKIIPLAYYAFSIMGWDVQKFRDFAEYVSGISSQSYEKIR</sequence>
<gene>
    <name evidence="1" type="ordered locus">Ecaj_0837</name>
</gene>
<keyword evidence="2" id="KW-1185">Reference proteome</keyword>